<name>A0ABN9XWG3_9DINO</name>
<evidence type="ECO:0000313" key="7">
    <source>
        <dbReference type="EMBL" id="CAK0904387.1"/>
    </source>
</evidence>
<keyword evidence="2" id="KW-0808">Transferase</keyword>
<evidence type="ECO:0000313" key="8">
    <source>
        <dbReference type="Proteomes" id="UP001189429"/>
    </source>
</evidence>
<evidence type="ECO:0000256" key="5">
    <source>
        <dbReference type="ARBA" id="ARBA00022840"/>
    </source>
</evidence>
<keyword evidence="3" id="KW-0547">Nucleotide-binding</keyword>
<dbReference type="InterPro" id="IPR000719">
    <property type="entry name" value="Prot_kinase_dom"/>
</dbReference>
<organism evidence="7 8">
    <name type="scientific">Prorocentrum cordatum</name>
    <dbReference type="NCBI Taxonomy" id="2364126"/>
    <lineage>
        <taxon>Eukaryota</taxon>
        <taxon>Sar</taxon>
        <taxon>Alveolata</taxon>
        <taxon>Dinophyceae</taxon>
        <taxon>Prorocentrales</taxon>
        <taxon>Prorocentraceae</taxon>
        <taxon>Prorocentrum</taxon>
    </lineage>
</organism>
<dbReference type="InterPro" id="IPR050205">
    <property type="entry name" value="CDPK_Ser/Thr_kinases"/>
</dbReference>
<feature type="domain" description="Protein kinase" evidence="6">
    <location>
        <begin position="1"/>
        <end position="251"/>
    </location>
</feature>
<evidence type="ECO:0000259" key="6">
    <source>
        <dbReference type="PROSITE" id="PS50011"/>
    </source>
</evidence>
<dbReference type="PROSITE" id="PS50011">
    <property type="entry name" value="PROTEIN_KINASE_DOM"/>
    <property type="match status" value="1"/>
</dbReference>
<dbReference type="EMBL" id="CAUYUJ010021392">
    <property type="protein sequence ID" value="CAK0904387.1"/>
    <property type="molecule type" value="Genomic_DNA"/>
</dbReference>
<evidence type="ECO:0000256" key="1">
    <source>
        <dbReference type="ARBA" id="ARBA00022527"/>
    </source>
</evidence>
<gene>
    <name evidence="7" type="ORF">PCOR1329_LOCUS80423</name>
</gene>
<proteinExistence type="predicted"/>
<accession>A0ABN9XWG3</accession>
<dbReference type="SUPFAM" id="SSF56112">
    <property type="entry name" value="Protein kinase-like (PK-like)"/>
    <property type="match status" value="1"/>
</dbReference>
<reference evidence="7" key="1">
    <citation type="submission" date="2023-10" db="EMBL/GenBank/DDBJ databases">
        <authorList>
            <person name="Chen Y."/>
            <person name="Shah S."/>
            <person name="Dougan E. K."/>
            <person name="Thang M."/>
            <person name="Chan C."/>
        </authorList>
    </citation>
    <scope>NUCLEOTIDE SEQUENCE [LARGE SCALE GENOMIC DNA]</scope>
</reference>
<dbReference type="PANTHER" id="PTHR24349">
    <property type="entry name" value="SERINE/THREONINE-PROTEIN KINASE"/>
    <property type="match status" value="1"/>
</dbReference>
<sequence length="251" mass="27907">MEMQLNMPQSEVICELMEVIETDKNYYVAMEKVDGQDLFETMMQENIRHVDAREIVKQILLALDILHSAGRIHKDLKLENVMVDMDSPKVRASGSVISEGSVVSLKSADSIASPVSAKLIDFDTVENWEPSSPKSKDVLGTDGYIAPEAYLGIYSPASDMYCVGVIMYKLLTKRFPSRKDMFDDKPGENYVGSPAMKRIYNRLKVTPMDFSRSPLDKCPVAAALLKALLAFDGSQRPTASQDRAAARATEK</sequence>
<evidence type="ECO:0000256" key="2">
    <source>
        <dbReference type="ARBA" id="ARBA00022679"/>
    </source>
</evidence>
<keyword evidence="1" id="KW-0723">Serine/threonine-protein kinase</keyword>
<evidence type="ECO:0000256" key="4">
    <source>
        <dbReference type="ARBA" id="ARBA00022777"/>
    </source>
</evidence>
<dbReference type="Pfam" id="PF00069">
    <property type="entry name" value="Pkinase"/>
    <property type="match status" value="1"/>
</dbReference>
<dbReference type="SMART" id="SM00220">
    <property type="entry name" value="S_TKc"/>
    <property type="match status" value="1"/>
</dbReference>
<keyword evidence="5" id="KW-0067">ATP-binding</keyword>
<dbReference type="Gene3D" id="1.10.510.10">
    <property type="entry name" value="Transferase(Phosphotransferase) domain 1"/>
    <property type="match status" value="1"/>
</dbReference>
<evidence type="ECO:0000256" key="3">
    <source>
        <dbReference type="ARBA" id="ARBA00022741"/>
    </source>
</evidence>
<dbReference type="Proteomes" id="UP001189429">
    <property type="component" value="Unassembled WGS sequence"/>
</dbReference>
<keyword evidence="8" id="KW-1185">Reference proteome</keyword>
<keyword evidence="4" id="KW-0418">Kinase</keyword>
<comment type="caution">
    <text evidence="7">The sequence shown here is derived from an EMBL/GenBank/DDBJ whole genome shotgun (WGS) entry which is preliminary data.</text>
</comment>
<protein>
    <recommendedName>
        <fullName evidence="6">Protein kinase domain-containing protein</fullName>
    </recommendedName>
</protein>
<dbReference type="InterPro" id="IPR011009">
    <property type="entry name" value="Kinase-like_dom_sf"/>
</dbReference>